<dbReference type="OrthoDB" id="124008at2759"/>
<protein>
    <submittedName>
        <fullName evidence="3">Uncharacterized protein</fullName>
    </submittedName>
</protein>
<proteinExistence type="predicted"/>
<dbReference type="Proteomes" id="UP000688947">
    <property type="component" value="Unassembled WGS sequence"/>
</dbReference>
<dbReference type="EMBL" id="RCMK01000279">
    <property type="protein sequence ID" value="KAG2938809.1"/>
    <property type="molecule type" value="Genomic_DNA"/>
</dbReference>
<feature type="coiled-coil region" evidence="1">
    <location>
        <begin position="118"/>
        <end position="184"/>
    </location>
</feature>
<dbReference type="VEuPathDB" id="FungiDB:PC110_g12352"/>
<dbReference type="AlphaFoldDB" id="A0A8T1UT60"/>
<dbReference type="Proteomes" id="UP000736787">
    <property type="component" value="Unassembled WGS sequence"/>
</dbReference>
<accession>A0A8T1UT60</accession>
<organism evidence="3 4">
    <name type="scientific">Phytophthora cactorum</name>
    <dbReference type="NCBI Taxonomy" id="29920"/>
    <lineage>
        <taxon>Eukaryota</taxon>
        <taxon>Sar</taxon>
        <taxon>Stramenopiles</taxon>
        <taxon>Oomycota</taxon>
        <taxon>Peronosporomycetes</taxon>
        <taxon>Peronosporales</taxon>
        <taxon>Peronosporaceae</taxon>
        <taxon>Phytophthora</taxon>
    </lineage>
</organism>
<evidence type="ECO:0000313" key="2">
    <source>
        <dbReference type="EMBL" id="KAG2938809.1"/>
    </source>
</evidence>
<keyword evidence="1" id="KW-0175">Coiled coil</keyword>
<sequence length="184" mass="21227">MLKKNMENQQVTQLREQLRRLEQENDDLQSSVRRLEATEKDLKHKLDRAEEELIFAQQEMQQSADQVCNLAAKLEAYENVMDRLLTAAGIPAVKKNKTEHDVDTDQAALVVHGDAIKEATTTQEAEKLRAELKAKSEKLQTIEDNYEELMVASYEVERAFVSENEELKRLIEKMQANLPTKRDN</sequence>
<comment type="caution">
    <text evidence="3">The sequence shown here is derived from an EMBL/GenBank/DDBJ whole genome shotgun (WGS) entry which is preliminary data.</text>
</comment>
<feature type="coiled-coil region" evidence="1">
    <location>
        <begin position="4"/>
        <end position="66"/>
    </location>
</feature>
<reference evidence="3" key="2">
    <citation type="submission" date="2021-01" db="EMBL/GenBank/DDBJ databases">
        <title>Phytophthora aleatoria, a newly-described species from Pinus radiata is distinct from Phytophthora cactorum isolates based on comparative genomics.</title>
        <authorList>
            <person name="Mcdougal R."/>
            <person name="Panda P."/>
            <person name="Williams N."/>
            <person name="Studholme D.J."/>
        </authorList>
    </citation>
    <scope>NUCLEOTIDE SEQUENCE</scope>
    <source>
        <strain evidence="3">NZFS 3830</strain>
    </source>
</reference>
<evidence type="ECO:0000256" key="1">
    <source>
        <dbReference type="SAM" id="Coils"/>
    </source>
</evidence>
<evidence type="ECO:0000313" key="4">
    <source>
        <dbReference type="Proteomes" id="UP000688947"/>
    </source>
</evidence>
<name>A0A8T1UT60_9STRA</name>
<reference evidence="2" key="1">
    <citation type="submission" date="2018-10" db="EMBL/GenBank/DDBJ databases">
        <title>Effector identification in a new, highly contiguous assembly of the strawberry crown rot pathogen Phytophthora cactorum.</title>
        <authorList>
            <person name="Armitage A.D."/>
            <person name="Nellist C.F."/>
            <person name="Bates H."/>
            <person name="Vickerstaff R.J."/>
            <person name="Harrison R.J."/>
        </authorList>
    </citation>
    <scope>NUCLEOTIDE SEQUENCE</scope>
    <source>
        <strain evidence="2">4040</strain>
    </source>
</reference>
<gene>
    <name evidence="3" type="ORF">JG687_00004474</name>
    <name evidence="2" type="ORF">PC117_g11062</name>
</gene>
<dbReference type="EMBL" id="JAENGZ010000155">
    <property type="protein sequence ID" value="KAG6967070.1"/>
    <property type="molecule type" value="Genomic_DNA"/>
</dbReference>
<evidence type="ECO:0000313" key="3">
    <source>
        <dbReference type="EMBL" id="KAG6967070.1"/>
    </source>
</evidence>